<dbReference type="SUPFAM" id="SSF53218">
    <property type="entry name" value="Molybdenum cofactor biosynthesis proteins"/>
    <property type="match status" value="1"/>
</dbReference>
<dbReference type="InterPro" id="IPR001453">
    <property type="entry name" value="MoaB/Mog_dom"/>
</dbReference>
<comment type="pathway">
    <text evidence="1">Cofactor biosynthesis; molybdopterin biosynthesis.</text>
</comment>
<gene>
    <name evidence="4" type="ORF">METZ01_LOCUS309509</name>
</gene>
<dbReference type="GO" id="GO:0006777">
    <property type="term" value="P:Mo-molybdopterin cofactor biosynthetic process"/>
    <property type="evidence" value="ECO:0007669"/>
    <property type="project" value="UniProtKB-KW"/>
</dbReference>
<dbReference type="CDD" id="cd00886">
    <property type="entry name" value="MogA_MoaB"/>
    <property type="match status" value="1"/>
</dbReference>
<dbReference type="SMART" id="SM00852">
    <property type="entry name" value="MoCF_biosynth"/>
    <property type="match status" value="1"/>
</dbReference>
<feature type="domain" description="MoaB/Mog" evidence="3">
    <location>
        <begin position="4"/>
        <end position="147"/>
    </location>
</feature>
<dbReference type="InterPro" id="IPR036425">
    <property type="entry name" value="MoaB/Mog-like_dom_sf"/>
</dbReference>
<keyword evidence="2" id="KW-0501">Molybdenum cofactor biosynthesis</keyword>
<dbReference type="Gene3D" id="3.40.980.10">
    <property type="entry name" value="MoaB/Mog-like domain"/>
    <property type="match status" value="1"/>
</dbReference>
<protein>
    <recommendedName>
        <fullName evidence="3">MoaB/Mog domain-containing protein</fullName>
    </recommendedName>
</protein>
<dbReference type="InterPro" id="IPR008284">
    <property type="entry name" value="MoCF_biosynth_CS"/>
</dbReference>
<dbReference type="PANTHER" id="PTHR43764:SF1">
    <property type="entry name" value="MOLYBDOPTERIN MOLYBDOTRANSFERASE"/>
    <property type="match status" value="1"/>
</dbReference>
<dbReference type="PROSITE" id="PS01078">
    <property type="entry name" value="MOCF_BIOSYNTHESIS_1"/>
    <property type="match status" value="1"/>
</dbReference>
<sequence>MKYIVITVSDTSSFDAKKDLSGPEIIKFMGKENILLGKEIISDDVDKIISTFNKWLLVEDLDLILTTGGTGIGPRDVTPEATKKVIDYEIPGIPELMRVKNYLNTDYVSLSRAVAGVKSEKLIINLPGSIKAVQENLKIIYPLLKHAIELINGNTKH</sequence>
<dbReference type="AlphaFoldDB" id="A0A382N8I7"/>
<evidence type="ECO:0000259" key="3">
    <source>
        <dbReference type="SMART" id="SM00852"/>
    </source>
</evidence>
<evidence type="ECO:0000256" key="2">
    <source>
        <dbReference type="ARBA" id="ARBA00023150"/>
    </source>
</evidence>
<dbReference type="NCBIfam" id="TIGR00177">
    <property type="entry name" value="molyb_syn"/>
    <property type="match status" value="1"/>
</dbReference>
<dbReference type="InterPro" id="IPR051920">
    <property type="entry name" value="MPT_Adenylyltrnsfr/MoaC-Rel"/>
</dbReference>
<organism evidence="4">
    <name type="scientific">marine metagenome</name>
    <dbReference type="NCBI Taxonomy" id="408172"/>
    <lineage>
        <taxon>unclassified sequences</taxon>
        <taxon>metagenomes</taxon>
        <taxon>ecological metagenomes</taxon>
    </lineage>
</organism>
<name>A0A382N8I7_9ZZZZ</name>
<dbReference type="EMBL" id="UINC01098265">
    <property type="protein sequence ID" value="SVC56655.1"/>
    <property type="molecule type" value="Genomic_DNA"/>
</dbReference>
<evidence type="ECO:0000256" key="1">
    <source>
        <dbReference type="ARBA" id="ARBA00005046"/>
    </source>
</evidence>
<proteinExistence type="predicted"/>
<accession>A0A382N8I7</accession>
<dbReference type="Pfam" id="PF00994">
    <property type="entry name" value="MoCF_biosynth"/>
    <property type="match status" value="1"/>
</dbReference>
<evidence type="ECO:0000313" key="4">
    <source>
        <dbReference type="EMBL" id="SVC56655.1"/>
    </source>
</evidence>
<reference evidence="4" key="1">
    <citation type="submission" date="2018-05" db="EMBL/GenBank/DDBJ databases">
        <authorList>
            <person name="Lanie J.A."/>
            <person name="Ng W.-L."/>
            <person name="Kazmierczak K.M."/>
            <person name="Andrzejewski T.M."/>
            <person name="Davidsen T.M."/>
            <person name="Wayne K.J."/>
            <person name="Tettelin H."/>
            <person name="Glass J.I."/>
            <person name="Rusch D."/>
            <person name="Podicherti R."/>
            <person name="Tsui H.-C.T."/>
            <person name="Winkler M.E."/>
        </authorList>
    </citation>
    <scope>NUCLEOTIDE SEQUENCE</scope>
</reference>
<dbReference type="PANTHER" id="PTHR43764">
    <property type="entry name" value="MOLYBDENUM COFACTOR BIOSYNTHESIS"/>
    <property type="match status" value="1"/>
</dbReference>